<dbReference type="EMBL" id="BTRK01000002">
    <property type="protein sequence ID" value="GMR35698.1"/>
    <property type="molecule type" value="Genomic_DNA"/>
</dbReference>
<proteinExistence type="predicted"/>
<reference evidence="3" key="1">
    <citation type="submission" date="2022-10" db="EMBL/GenBank/DDBJ databases">
        <title>Genome assembly of Pristionchus species.</title>
        <authorList>
            <person name="Yoshida K."/>
            <person name="Sommer R.J."/>
        </authorList>
    </citation>
    <scope>NUCLEOTIDE SEQUENCE [LARGE SCALE GENOMIC DNA]</scope>
    <source>
        <strain evidence="2 3">RS5460</strain>
    </source>
</reference>
<protein>
    <submittedName>
        <fullName evidence="1">Uncharacterized protein</fullName>
    </submittedName>
</protein>
<accession>A0AAN4ZAW4</accession>
<evidence type="ECO:0000313" key="2">
    <source>
        <dbReference type="EMBL" id="GMR35698.1"/>
    </source>
</evidence>
<evidence type="ECO:0000313" key="1">
    <source>
        <dbReference type="EMBL" id="GMR35696.1"/>
    </source>
</evidence>
<comment type="caution">
    <text evidence="1">The sequence shown here is derived from an EMBL/GenBank/DDBJ whole genome shotgun (WGS) entry which is preliminary data.</text>
</comment>
<sequence length="211" mass="24481">MPSTEDLNILNLPHDIVRTIMQVGQEKIDSMKLLVEVCKKFGRDSLGNLTNLKKRFARCSRIEEIRLYLDEIKMNEELRTVLNGLVVNRLIFNYIRSSEEESAIINLIRVVRDGCICFRTCNVWNSTKEFDKHFPTILRFLNMVPAVEIIHEQSFSVSCRRTQLDMDNRRRGYTKEFEDKLNSTGKVTVVFSEDPLGPYGATSFHLTITTK</sequence>
<reference evidence="1" key="2">
    <citation type="submission" date="2023-06" db="EMBL/GenBank/DDBJ databases">
        <title>Genome assembly of Pristionchus species.</title>
        <authorList>
            <person name="Yoshida K."/>
            <person name="Sommer R.J."/>
        </authorList>
    </citation>
    <scope>NUCLEOTIDE SEQUENCE</scope>
    <source>
        <strain evidence="1">RS5460</strain>
    </source>
</reference>
<dbReference type="Proteomes" id="UP001328107">
    <property type="component" value="Unassembled WGS sequence"/>
</dbReference>
<keyword evidence="3" id="KW-1185">Reference proteome</keyword>
<name>A0AAN4ZAW4_9BILA</name>
<dbReference type="EMBL" id="BTRK01000002">
    <property type="protein sequence ID" value="GMR35696.1"/>
    <property type="molecule type" value="Genomic_DNA"/>
</dbReference>
<gene>
    <name evidence="1" type="ORF">PMAYCL1PPCAC_05891</name>
    <name evidence="2" type="ORF">PMAYCL1PPCAC_05893</name>
</gene>
<organism evidence="1 3">
    <name type="scientific">Pristionchus mayeri</name>
    <dbReference type="NCBI Taxonomy" id="1317129"/>
    <lineage>
        <taxon>Eukaryota</taxon>
        <taxon>Metazoa</taxon>
        <taxon>Ecdysozoa</taxon>
        <taxon>Nematoda</taxon>
        <taxon>Chromadorea</taxon>
        <taxon>Rhabditida</taxon>
        <taxon>Rhabditina</taxon>
        <taxon>Diplogasteromorpha</taxon>
        <taxon>Diplogasteroidea</taxon>
        <taxon>Neodiplogasteridae</taxon>
        <taxon>Pristionchus</taxon>
    </lineage>
</organism>
<evidence type="ECO:0000313" key="3">
    <source>
        <dbReference type="Proteomes" id="UP001328107"/>
    </source>
</evidence>
<dbReference type="AlphaFoldDB" id="A0AAN4ZAW4"/>